<evidence type="ECO:0000256" key="8">
    <source>
        <dbReference type="RuleBase" id="RU000682"/>
    </source>
</evidence>
<feature type="repeat" description="WD" evidence="7">
    <location>
        <begin position="196"/>
        <end position="237"/>
    </location>
</feature>
<dbReference type="EMBL" id="WHUW01000029">
    <property type="protein sequence ID" value="KAF8434362.1"/>
    <property type="molecule type" value="Genomic_DNA"/>
</dbReference>
<evidence type="ECO:0000256" key="5">
    <source>
        <dbReference type="ARBA" id="ARBA00023242"/>
    </source>
</evidence>
<feature type="domain" description="Protein kinase" evidence="11">
    <location>
        <begin position="581"/>
        <end position="800"/>
    </location>
</feature>
<dbReference type="InterPro" id="IPR019775">
    <property type="entry name" value="WD40_repeat_CS"/>
</dbReference>
<accession>A0AAD4GAN8</accession>
<keyword evidence="10" id="KW-0812">Transmembrane</keyword>
<evidence type="ECO:0000256" key="2">
    <source>
        <dbReference type="ARBA" id="ARBA00022737"/>
    </source>
</evidence>
<dbReference type="GO" id="GO:0004674">
    <property type="term" value="F:protein serine/threonine kinase activity"/>
    <property type="evidence" value="ECO:0007669"/>
    <property type="project" value="TreeGrafter"/>
</dbReference>
<reference evidence="13" key="1">
    <citation type="submission" date="2019-10" db="EMBL/GenBank/DDBJ databases">
        <authorList>
            <consortium name="DOE Joint Genome Institute"/>
            <person name="Kuo A."/>
            <person name="Miyauchi S."/>
            <person name="Kiss E."/>
            <person name="Drula E."/>
            <person name="Kohler A."/>
            <person name="Sanchez-Garcia M."/>
            <person name="Andreopoulos B."/>
            <person name="Barry K.W."/>
            <person name="Bonito G."/>
            <person name="Buee M."/>
            <person name="Carver A."/>
            <person name="Chen C."/>
            <person name="Cichocki N."/>
            <person name="Clum A."/>
            <person name="Culley D."/>
            <person name="Crous P.W."/>
            <person name="Fauchery L."/>
            <person name="Girlanda M."/>
            <person name="Hayes R."/>
            <person name="Keri Z."/>
            <person name="LaButti K."/>
            <person name="Lipzen A."/>
            <person name="Lombard V."/>
            <person name="Magnuson J."/>
            <person name="Maillard F."/>
            <person name="Morin E."/>
            <person name="Murat C."/>
            <person name="Nolan M."/>
            <person name="Ohm R."/>
            <person name="Pangilinan J."/>
            <person name="Pereira M."/>
            <person name="Perotto S."/>
            <person name="Peter M."/>
            <person name="Riley R."/>
            <person name="Sitrit Y."/>
            <person name="Stielow B."/>
            <person name="Szollosi G."/>
            <person name="Zifcakova L."/>
            <person name="Stursova M."/>
            <person name="Spatafora J.W."/>
            <person name="Tedersoo L."/>
            <person name="Vaario L.-M."/>
            <person name="Yamada A."/>
            <person name="Yan M."/>
            <person name="Wang P."/>
            <person name="Xu J."/>
            <person name="Bruns T."/>
            <person name="Baldrian P."/>
            <person name="Vilgalys R."/>
            <person name="Henrissat B."/>
            <person name="Grigoriev I.V."/>
            <person name="Hibbett D."/>
            <person name="Nagy L.G."/>
            <person name="Martin F.M."/>
        </authorList>
    </citation>
    <scope>NUCLEOTIDE SEQUENCE</scope>
    <source>
        <strain evidence="13">BED1</strain>
    </source>
</reference>
<dbReference type="Gene3D" id="1.10.510.10">
    <property type="entry name" value="Transferase(Phosphotransferase) domain 1"/>
    <property type="match status" value="1"/>
</dbReference>
<evidence type="ECO:0000259" key="11">
    <source>
        <dbReference type="PROSITE" id="PS50011"/>
    </source>
</evidence>
<evidence type="ECO:0000256" key="1">
    <source>
        <dbReference type="ARBA" id="ARBA00022574"/>
    </source>
</evidence>
<dbReference type="InterPro" id="IPR000719">
    <property type="entry name" value="Prot_kinase_dom"/>
</dbReference>
<dbReference type="PROSITE" id="PS50294">
    <property type="entry name" value="WD_REPEATS_REGION"/>
    <property type="match status" value="2"/>
</dbReference>
<feature type="repeat" description="WD" evidence="7">
    <location>
        <begin position="21"/>
        <end position="62"/>
    </location>
</feature>
<feature type="region of interest" description="Disordered" evidence="9">
    <location>
        <begin position="375"/>
        <end position="434"/>
    </location>
</feature>
<dbReference type="Pfam" id="PF00400">
    <property type="entry name" value="WD40"/>
    <property type="match status" value="4"/>
</dbReference>
<keyword evidence="10" id="KW-1133">Transmembrane helix</keyword>
<keyword evidence="5 6" id="KW-0539">Nucleus</keyword>
<evidence type="ECO:0000256" key="9">
    <source>
        <dbReference type="SAM" id="MobiDB-lite"/>
    </source>
</evidence>
<gene>
    <name evidence="13" type="ORF">L210DRAFT_3649209</name>
</gene>
<dbReference type="Pfam" id="PF00046">
    <property type="entry name" value="Homeodomain"/>
    <property type="match status" value="1"/>
</dbReference>
<dbReference type="InterPro" id="IPR009057">
    <property type="entry name" value="Homeodomain-like_sf"/>
</dbReference>
<dbReference type="SUPFAM" id="SSF46689">
    <property type="entry name" value="Homeodomain-like"/>
    <property type="match status" value="1"/>
</dbReference>
<feature type="DNA-binding region" description="Homeobox" evidence="6">
    <location>
        <begin position="326"/>
        <end position="385"/>
    </location>
</feature>
<dbReference type="PANTHER" id="PTHR44329">
    <property type="entry name" value="SERINE/THREONINE-PROTEIN KINASE TNNI3K-RELATED"/>
    <property type="match status" value="1"/>
</dbReference>
<keyword evidence="4 6" id="KW-0371">Homeobox</keyword>
<keyword evidence="10" id="KW-0472">Membrane</keyword>
<feature type="compositionally biased region" description="Polar residues" evidence="9">
    <location>
        <begin position="389"/>
        <end position="407"/>
    </location>
</feature>
<comment type="caution">
    <text evidence="13">The sequence shown here is derived from an EMBL/GenBank/DDBJ whole genome shotgun (WGS) entry which is preliminary data.</text>
</comment>
<keyword evidence="14" id="KW-1185">Reference proteome</keyword>
<keyword evidence="2" id="KW-0677">Repeat</keyword>
<dbReference type="InterPro" id="IPR015943">
    <property type="entry name" value="WD40/YVTN_repeat-like_dom_sf"/>
</dbReference>
<dbReference type="CDD" id="cd00086">
    <property type="entry name" value="homeodomain"/>
    <property type="match status" value="1"/>
</dbReference>
<feature type="repeat" description="WD" evidence="7">
    <location>
        <begin position="63"/>
        <end position="104"/>
    </location>
</feature>
<feature type="region of interest" description="Disordered" evidence="9">
    <location>
        <begin position="479"/>
        <end position="520"/>
    </location>
</feature>
<evidence type="ECO:0000256" key="3">
    <source>
        <dbReference type="ARBA" id="ARBA00023125"/>
    </source>
</evidence>
<dbReference type="GO" id="GO:0005634">
    <property type="term" value="C:nucleus"/>
    <property type="evidence" value="ECO:0007669"/>
    <property type="project" value="UniProtKB-SubCell"/>
</dbReference>
<dbReference type="InterPro" id="IPR017970">
    <property type="entry name" value="Homeobox_CS"/>
</dbReference>
<feature type="compositionally biased region" description="Basic and acidic residues" evidence="9">
    <location>
        <begin position="486"/>
        <end position="497"/>
    </location>
</feature>
<evidence type="ECO:0000259" key="12">
    <source>
        <dbReference type="PROSITE" id="PS50071"/>
    </source>
</evidence>
<dbReference type="InterPro" id="IPR011009">
    <property type="entry name" value="Kinase-like_dom_sf"/>
</dbReference>
<keyword evidence="3 6" id="KW-0238">DNA-binding</keyword>
<dbReference type="SUPFAM" id="SSF56112">
    <property type="entry name" value="Protein kinase-like (PK-like)"/>
    <property type="match status" value="1"/>
</dbReference>
<evidence type="ECO:0000313" key="14">
    <source>
        <dbReference type="Proteomes" id="UP001194468"/>
    </source>
</evidence>
<name>A0AAD4GAN8_BOLED</name>
<dbReference type="CDD" id="cd00200">
    <property type="entry name" value="WD40"/>
    <property type="match status" value="1"/>
</dbReference>
<dbReference type="InterPro" id="IPR001245">
    <property type="entry name" value="Ser-Thr/Tyr_kinase_cat_dom"/>
</dbReference>
<organism evidence="13 14">
    <name type="scientific">Boletus edulis BED1</name>
    <dbReference type="NCBI Taxonomy" id="1328754"/>
    <lineage>
        <taxon>Eukaryota</taxon>
        <taxon>Fungi</taxon>
        <taxon>Dikarya</taxon>
        <taxon>Basidiomycota</taxon>
        <taxon>Agaricomycotina</taxon>
        <taxon>Agaricomycetes</taxon>
        <taxon>Agaricomycetidae</taxon>
        <taxon>Boletales</taxon>
        <taxon>Boletineae</taxon>
        <taxon>Boletaceae</taxon>
        <taxon>Boletoideae</taxon>
        <taxon>Boletus</taxon>
    </lineage>
</organism>
<dbReference type="InterPro" id="IPR051681">
    <property type="entry name" value="Ser/Thr_Kinases-Pseudokinases"/>
</dbReference>
<dbReference type="PROSITE" id="PS50071">
    <property type="entry name" value="HOMEOBOX_2"/>
    <property type="match status" value="1"/>
</dbReference>
<dbReference type="SMART" id="SM00389">
    <property type="entry name" value="HOX"/>
    <property type="match status" value="1"/>
</dbReference>
<evidence type="ECO:0000256" key="6">
    <source>
        <dbReference type="PROSITE-ProRule" id="PRU00108"/>
    </source>
</evidence>
<protein>
    <submittedName>
        <fullName evidence="13">WD40-repeat-containing domain protein</fullName>
    </submittedName>
</protein>
<dbReference type="SUPFAM" id="SSF50978">
    <property type="entry name" value="WD40 repeat-like"/>
    <property type="match status" value="1"/>
</dbReference>
<evidence type="ECO:0000256" key="10">
    <source>
        <dbReference type="SAM" id="Phobius"/>
    </source>
</evidence>
<dbReference type="GO" id="GO:0005524">
    <property type="term" value="F:ATP binding"/>
    <property type="evidence" value="ECO:0007669"/>
    <property type="project" value="InterPro"/>
</dbReference>
<comment type="subcellular location">
    <subcellularLocation>
        <location evidence="6 8">Nucleus</location>
    </subcellularLocation>
</comment>
<feature type="repeat" description="WD" evidence="7">
    <location>
        <begin position="239"/>
        <end position="280"/>
    </location>
</feature>
<reference evidence="13" key="2">
    <citation type="journal article" date="2020" name="Nat. Commun.">
        <title>Large-scale genome sequencing of mycorrhizal fungi provides insights into the early evolution of symbiotic traits.</title>
        <authorList>
            <person name="Miyauchi S."/>
            <person name="Kiss E."/>
            <person name="Kuo A."/>
            <person name="Drula E."/>
            <person name="Kohler A."/>
            <person name="Sanchez-Garcia M."/>
            <person name="Morin E."/>
            <person name="Andreopoulos B."/>
            <person name="Barry K.W."/>
            <person name="Bonito G."/>
            <person name="Buee M."/>
            <person name="Carver A."/>
            <person name="Chen C."/>
            <person name="Cichocki N."/>
            <person name="Clum A."/>
            <person name="Culley D."/>
            <person name="Crous P.W."/>
            <person name="Fauchery L."/>
            <person name="Girlanda M."/>
            <person name="Hayes R.D."/>
            <person name="Keri Z."/>
            <person name="LaButti K."/>
            <person name="Lipzen A."/>
            <person name="Lombard V."/>
            <person name="Magnuson J."/>
            <person name="Maillard F."/>
            <person name="Murat C."/>
            <person name="Nolan M."/>
            <person name="Ohm R.A."/>
            <person name="Pangilinan J."/>
            <person name="Pereira M.F."/>
            <person name="Perotto S."/>
            <person name="Peter M."/>
            <person name="Pfister S."/>
            <person name="Riley R."/>
            <person name="Sitrit Y."/>
            <person name="Stielow J.B."/>
            <person name="Szollosi G."/>
            <person name="Zifcakova L."/>
            <person name="Stursova M."/>
            <person name="Spatafora J.W."/>
            <person name="Tedersoo L."/>
            <person name="Vaario L.M."/>
            <person name="Yamada A."/>
            <person name="Yan M."/>
            <person name="Wang P."/>
            <person name="Xu J."/>
            <person name="Bruns T."/>
            <person name="Baldrian P."/>
            <person name="Vilgalys R."/>
            <person name="Dunand C."/>
            <person name="Henrissat B."/>
            <person name="Grigoriev I.V."/>
            <person name="Hibbett D."/>
            <person name="Nagy L.G."/>
            <person name="Martin F.M."/>
        </authorList>
    </citation>
    <scope>NUCLEOTIDE SEQUENCE</scope>
    <source>
        <strain evidence="13">BED1</strain>
    </source>
</reference>
<dbReference type="PROSITE" id="PS50082">
    <property type="entry name" value="WD_REPEATS_2"/>
    <property type="match status" value="4"/>
</dbReference>
<sequence>MSSAVLQGSVNDGPWPLLAIPTHDNDSFSRLAYLPDGRRVVTRSHGGTVKVWNLENGGQEGTSMEHKSELLGFAVTHDGKKIISSDGAGRVKVWDVESHKLVREWPCSEPEECPNIAISPDDQFIAVGSWAVVEIYSMEGGQVNQSIDVGDDEDEDAPVFVWCMSFSPNGDKLACGINHDIHVYDVKTGALILGPLQGHNRDMECVLWSRDGDRLFSASDDETICCWNSDTGEQIGHPWVGHTNWIGSLSLSPDGSILASASWDKTVRFWDATTGDPIGQCLQHDGPAIVVSFLPSGDFVASIDDKKIYLWRVPWRSSVTLPGINYKLARMRTSPEQAEELRRVYALNDHPTREQRQELADKISMRLQSVTNWFQNQRSRAKKHREKSASTQEVSTHPAQRQPSSSGDGPLSSHVPHPLLPPRFHQPSSMAREHEFRPAPLKLLSAGVDDYLAAAAHQSRISLPPSINSRMSSPRTWRNIMPYARGPRDFRKREERSGVSTKGANPHEHEVSSGSSVYDDDDAMDLVNEVEQQPDPASPTVHSTLPHSRPTSFLAQEPLCGASGLNTNLPRPPDLTRYITRVNDQYIAGGGFGDVYRCWYHDNLPKEVAVKAFRFAFATNGDANEKSDKMLRRELGIWRRLDHKNIVPFLGVAYGFGMCGAMSLVSLWMPNESLHRFLVKYHDNLDLGHRLRFLLDIANGLQYLHSLAIVHGDLNCNNVLLDSDYTARLADFGYASLVGIIPEALTYLRRSTARAGALRWIAPEQVDEDEACKRTTKSDIWSFGCITLQGSWMDTNPHLR</sequence>
<dbReference type="Proteomes" id="UP001194468">
    <property type="component" value="Unassembled WGS sequence"/>
</dbReference>
<dbReference type="SMART" id="SM00320">
    <property type="entry name" value="WD40"/>
    <property type="match status" value="7"/>
</dbReference>
<proteinExistence type="predicted"/>
<dbReference type="PROSITE" id="PS00027">
    <property type="entry name" value="HOMEOBOX_1"/>
    <property type="match status" value="1"/>
</dbReference>
<dbReference type="InterPro" id="IPR001680">
    <property type="entry name" value="WD40_rpt"/>
</dbReference>
<feature type="domain" description="Homeobox" evidence="12">
    <location>
        <begin position="324"/>
        <end position="384"/>
    </location>
</feature>
<feature type="transmembrane region" description="Helical" evidence="10">
    <location>
        <begin position="646"/>
        <end position="668"/>
    </location>
</feature>
<dbReference type="GO" id="GO:0003677">
    <property type="term" value="F:DNA binding"/>
    <property type="evidence" value="ECO:0007669"/>
    <property type="project" value="UniProtKB-UniRule"/>
</dbReference>
<dbReference type="InterPro" id="IPR036322">
    <property type="entry name" value="WD40_repeat_dom_sf"/>
</dbReference>
<dbReference type="Pfam" id="PF07714">
    <property type="entry name" value="PK_Tyr_Ser-Thr"/>
    <property type="match status" value="1"/>
</dbReference>
<dbReference type="PROSITE" id="PS00678">
    <property type="entry name" value="WD_REPEATS_1"/>
    <property type="match status" value="1"/>
</dbReference>
<dbReference type="AlphaFoldDB" id="A0AAD4GAN8"/>
<evidence type="ECO:0000313" key="13">
    <source>
        <dbReference type="EMBL" id="KAF8434362.1"/>
    </source>
</evidence>
<dbReference type="PROSITE" id="PS50011">
    <property type="entry name" value="PROTEIN_KINASE_DOM"/>
    <property type="match status" value="1"/>
</dbReference>
<evidence type="ECO:0000256" key="4">
    <source>
        <dbReference type="ARBA" id="ARBA00023155"/>
    </source>
</evidence>
<dbReference type="GO" id="GO:0000981">
    <property type="term" value="F:DNA-binding transcription factor activity, RNA polymerase II-specific"/>
    <property type="evidence" value="ECO:0007669"/>
    <property type="project" value="InterPro"/>
</dbReference>
<evidence type="ECO:0000256" key="7">
    <source>
        <dbReference type="PROSITE-ProRule" id="PRU00221"/>
    </source>
</evidence>
<dbReference type="InterPro" id="IPR001356">
    <property type="entry name" value="HD"/>
</dbReference>
<dbReference type="Gene3D" id="2.130.10.10">
    <property type="entry name" value="YVTN repeat-like/Quinoprotein amine dehydrogenase"/>
    <property type="match status" value="3"/>
</dbReference>
<dbReference type="Gene3D" id="1.10.10.60">
    <property type="entry name" value="Homeodomain-like"/>
    <property type="match status" value="1"/>
</dbReference>
<keyword evidence="1 7" id="KW-0853">WD repeat</keyword>